<proteinExistence type="predicted"/>
<organism evidence="1 2">
    <name type="scientific">Chaenocephalus aceratus</name>
    <name type="common">Blackfin icefish</name>
    <name type="synonym">Chaenichthys aceratus</name>
    <dbReference type="NCBI Taxonomy" id="36190"/>
    <lineage>
        <taxon>Eukaryota</taxon>
        <taxon>Metazoa</taxon>
        <taxon>Chordata</taxon>
        <taxon>Craniata</taxon>
        <taxon>Vertebrata</taxon>
        <taxon>Euteleostomi</taxon>
        <taxon>Actinopterygii</taxon>
        <taxon>Neopterygii</taxon>
        <taxon>Teleostei</taxon>
        <taxon>Neoteleostei</taxon>
        <taxon>Acanthomorphata</taxon>
        <taxon>Eupercaria</taxon>
        <taxon>Perciformes</taxon>
        <taxon>Notothenioidei</taxon>
        <taxon>Channichthyidae</taxon>
        <taxon>Chaenocephalus</taxon>
    </lineage>
</organism>
<reference evidence="1" key="1">
    <citation type="submission" date="2022-05" db="EMBL/GenBank/DDBJ databases">
        <title>Chromosome-level genome of Chaenocephalus aceratus.</title>
        <authorList>
            <person name="Park H."/>
        </authorList>
    </citation>
    <scope>NUCLEOTIDE SEQUENCE</scope>
    <source>
        <strain evidence="1">KU_202001</strain>
    </source>
</reference>
<evidence type="ECO:0000313" key="1">
    <source>
        <dbReference type="EMBL" id="KAI4801830.1"/>
    </source>
</evidence>
<name>A0ACB9VP51_CHAAC</name>
<sequence>MFLFQCVKPSLQVTWCRSEEGNRQRVSTLKR</sequence>
<keyword evidence="2" id="KW-1185">Reference proteome</keyword>
<dbReference type="Proteomes" id="UP001057452">
    <property type="component" value="Chromosome 24"/>
</dbReference>
<evidence type="ECO:0000313" key="2">
    <source>
        <dbReference type="Proteomes" id="UP001057452"/>
    </source>
</evidence>
<protein>
    <submittedName>
        <fullName evidence="1">Uncharacterized protein</fullName>
    </submittedName>
</protein>
<comment type="caution">
    <text evidence="1">The sequence shown here is derived from an EMBL/GenBank/DDBJ whole genome shotgun (WGS) entry which is preliminary data.</text>
</comment>
<accession>A0ACB9VP51</accession>
<gene>
    <name evidence="1" type="ORF">KUCAC02_019701</name>
</gene>
<dbReference type="EMBL" id="CM043808">
    <property type="protein sequence ID" value="KAI4801830.1"/>
    <property type="molecule type" value="Genomic_DNA"/>
</dbReference>